<gene>
    <name evidence="1" type="ORF">S101395_03001</name>
</gene>
<name>A0ABM6LJH7_9BACI</name>
<reference evidence="1 2" key="1">
    <citation type="submission" date="2017-06" db="EMBL/GenBank/DDBJ databases">
        <title>Genome sequence of Bacillus sonorensis strain SRCM101395.</title>
        <authorList>
            <person name="Cho S.H."/>
        </authorList>
    </citation>
    <scope>NUCLEOTIDE SEQUENCE [LARGE SCALE GENOMIC DNA]</scope>
    <source>
        <strain evidence="1 2">SRCM101395</strain>
    </source>
</reference>
<protein>
    <submittedName>
        <fullName evidence="1">Uncharacterized protein</fullName>
    </submittedName>
</protein>
<sequence length="73" mass="8042">MMKVVSFTGGVTEVYAGLRAIATGNASGEIPLAKEVIFTSFQIIFAPHGDLWEPFQIKKRIGMNNLEVTEKRS</sequence>
<evidence type="ECO:0000313" key="1">
    <source>
        <dbReference type="EMBL" id="ASB89508.1"/>
    </source>
</evidence>
<accession>A0ABM6LJH7</accession>
<dbReference type="RefSeq" id="WP_006638066.1">
    <property type="nucleotide sequence ID" value="NZ_BORD01000004.1"/>
</dbReference>
<evidence type="ECO:0000313" key="2">
    <source>
        <dbReference type="Proteomes" id="UP000196877"/>
    </source>
</evidence>
<dbReference type="Proteomes" id="UP000196877">
    <property type="component" value="Chromosome"/>
</dbReference>
<proteinExistence type="predicted"/>
<dbReference type="GeneID" id="92853055"/>
<organism evidence="1 2">
    <name type="scientific">Bacillus sonorensis</name>
    <dbReference type="NCBI Taxonomy" id="119858"/>
    <lineage>
        <taxon>Bacteria</taxon>
        <taxon>Bacillati</taxon>
        <taxon>Bacillota</taxon>
        <taxon>Bacilli</taxon>
        <taxon>Bacillales</taxon>
        <taxon>Bacillaceae</taxon>
        <taxon>Bacillus</taxon>
    </lineage>
</organism>
<dbReference type="EMBL" id="CP021920">
    <property type="protein sequence ID" value="ASB89508.1"/>
    <property type="molecule type" value="Genomic_DNA"/>
</dbReference>
<keyword evidence="2" id="KW-1185">Reference proteome</keyword>